<feature type="compositionally biased region" description="Basic and acidic residues" evidence="1">
    <location>
        <begin position="1565"/>
        <end position="1596"/>
    </location>
</feature>
<feature type="compositionally biased region" description="Polar residues" evidence="1">
    <location>
        <begin position="30"/>
        <end position="43"/>
    </location>
</feature>
<feature type="region of interest" description="Disordered" evidence="1">
    <location>
        <begin position="1752"/>
        <end position="1819"/>
    </location>
</feature>
<dbReference type="EMBL" id="RBNI01006700">
    <property type="protein sequence ID" value="RUP45845.1"/>
    <property type="molecule type" value="Genomic_DNA"/>
</dbReference>
<feature type="compositionally biased region" description="Low complexity" evidence="1">
    <location>
        <begin position="16"/>
        <end position="29"/>
    </location>
</feature>
<feature type="region of interest" description="Disordered" evidence="1">
    <location>
        <begin position="1628"/>
        <end position="1719"/>
    </location>
</feature>
<feature type="region of interest" description="Disordered" evidence="1">
    <location>
        <begin position="1"/>
        <end position="57"/>
    </location>
</feature>
<feature type="compositionally biased region" description="Pro residues" evidence="1">
    <location>
        <begin position="1259"/>
        <end position="1269"/>
    </location>
</feature>
<proteinExistence type="predicted"/>
<gene>
    <name evidence="3" type="ORF">BC936DRAFT_147669</name>
</gene>
<sequence length="2135" mass="235928">MPTRRAKKSRAPAPAPATAATTATSFSTTILTNRSNPSASQRDANAGPEPLSPEDILSDSRIFEPARPFYKSRIFHFVFGVLAGVFIALSLYMAPPSARLQLEEFQHYIALSFAELDLPTLLPQSLLVEEFMANLTNLLKPPPGSDGQPFQPALQLKEELGLEPHFPVMLIPGIVSSGLESWSTSDCSAKIGWRARFHRGTLAKSCRMKMTLIVRQNYAAMFRAVLTDKECWVKHLKLDPVTGLDPPGIKLRASQGLDAADYFVPGYWIWGKIIENLAVVGYDSNNMHLAAYDWRLSFDNLEHRDHYFSRLKQDIEHSRQWKGLKSVIIAHSMGSLVFYYFLKWVESPLGGNAGPNWTEDHIESFINIAGPMMGVPKGLTALLSGETRDTMDLGSYGAYILEKFFSKNERADLFRSWAGGSSMLPKGGEHIWGNLSWAPDDRHPHCRDVSYGNLLSFPSEVNYDVVDDPALGREGTRDQATIIRNHTALTGIELLHQSTSPEYHELLKNNYSFGITMSKKEIEKNEMDPRKWTNTVESRLPLAPSMRVYCFYGVGVETERSYFYTRSELENGEVKLVCRASEDEGEICERLNETNAMNLAHDEGESPKRPGEFTFPPKVYIDGRVHDPDSKINTGVHFGEGDGTVPLLSNGYMCASGWTTHADLYNPARSPIITREYLHEASASALDIRGGNRASDHVNILGNHEMTVCGLGADILKIVCNRPDGVDERYHSDMKEYGDRVNAMTSRRRALSYGHNNPKTTRNLDDSQDTSTPTPTNNHRPHSKPTISTPPHSSPRRASQPTDLDLIPSRQTPSSLRSSPASSTASLQNTLPSSLDSGPTSSDDRLSSKPHSARTSRALTSTHQKQAKENVNGAGWHTPEAGTGVARRQSVGGRRSNGSVTDLAGPQVGGSTTLSPPQQERIRAFDREKIGLAGKGFGSLLDEDRQEETIGELLGKISNDDILKLTQLTKPHYPKPKSQSPATITSTSRKDGSPSKSNPNLATTTDDDSIPYDPDFHPSQNTLALSRKFKNSLSQKYAYIFDTIARGEPYNPLQALRDRAVRAADSFAADPLYASVYPQDETRPSSHRQVRHTASGVLLGRRRKVSEWLVTTDEMEEDEAWRKANPQKEILTLRASNPRALLAASSSTSSQKQRVPRRSLEEDDRSSLEELPRIQIQGSSSGVNIPPEMMVVLPQPPASPLSFQSFESEASGGISSGGVDSPPRSPRPPNSHLVQPRPVRAQGLNFKLSHSASVSPVSSPSPSPPPSPKLDPRTGDGRFGATNPLSRLVGLVSERENHSALDVSTKERYEEEEEDENEVAHLPAQKEKRKTWHIPLFKKDKSSLLKKQHHRHTSLPHVNRLLEEDEPQTPTAPQEDARHSPGPQQIPPDGGEKMPRSESASSSQNLSASDRIAATLGISLTHDASSQSLPPPPRASNSLTTATAHGSRRRSSTTSVSLRPDLRSRTTSPVLRTLGDVAERPLFLGMDGTHPAPSQFAAMERDDASIIALPPTRRHSFDHTQRVETPVSAAATEEAKKKGGRKKPYFLKVPGGDGTSASEESAEDVTFRSDVEERESGGEKEKKNMWGFWKKEKSDVESDNSSSNRAGHGGPFSLEKRSSVEFFRGKFVPSGRSSFDDETRPSLSEIGARASELAADGVEPSTPRQSQIKKLQSHESGFLPGAAVVLPDEGPRDPGGTAGDERELSRSQSPTQEIVEPVRRRVVQVDLEAVSSEVVGLVEKYRKLEGRVVQVGKRRGRRRKGRGGFEDGEDQGVSAETDDDEAETETETETETEDDGDREEGDLDKDDEEDERAGKGNVVEVDASDADDIGFTKYVYFDDSLIHLHVSMLGESDKDYKSKHGEMKGVLERFTTQIDLAEKALTESEHFLTKHQDIMDDLCLNDLDEMGNWVISRPETQQVYTSSPELSPPSSPHDVTTPRPDLYLPDKRAPSILLSTPYGRLNSFEYTLEETELGVGALKTDIDLLERNVSDTQTLLQDMAKEMRITLDKFEDMTLEISEEYYHHLKLLEDDVAAINAKRAQNPWLDAGYATLSYVLTSILPHLVIAFVFWFAVQLIKAGRAIAIFPRTLWTAYSEYLEDRKKTAMAVEAAAVPIPPRTLTSPRATTTVNGGRILE</sequence>
<dbReference type="OrthoDB" id="190846at2759"/>
<feature type="compositionally biased region" description="Low complexity" evidence="1">
    <location>
        <begin position="812"/>
        <end position="827"/>
    </location>
</feature>
<feature type="transmembrane region" description="Helical" evidence="2">
    <location>
        <begin position="2052"/>
        <end position="2073"/>
    </location>
</feature>
<feature type="compositionally biased region" description="Basic residues" evidence="1">
    <location>
        <begin position="1344"/>
        <end position="1354"/>
    </location>
</feature>
<feature type="compositionally biased region" description="Polar residues" evidence="1">
    <location>
        <begin position="828"/>
        <end position="841"/>
    </location>
</feature>
<protein>
    <submittedName>
        <fullName evidence="3">Lecithin:cholesterol acyltransferase-domain-containing protein</fullName>
    </submittedName>
</protein>
<keyword evidence="2" id="KW-0472">Membrane</keyword>
<dbReference type="Gene3D" id="3.40.50.1820">
    <property type="entry name" value="alpha/beta hydrolase"/>
    <property type="match status" value="1"/>
</dbReference>
<feature type="compositionally biased region" description="Basic residues" evidence="1">
    <location>
        <begin position="1752"/>
        <end position="1762"/>
    </location>
</feature>
<dbReference type="Pfam" id="PF02450">
    <property type="entry name" value="LCAT"/>
    <property type="match status" value="1"/>
</dbReference>
<organism evidence="3 4">
    <name type="scientific">Jimgerdemannia flammicorona</name>
    <dbReference type="NCBI Taxonomy" id="994334"/>
    <lineage>
        <taxon>Eukaryota</taxon>
        <taxon>Fungi</taxon>
        <taxon>Fungi incertae sedis</taxon>
        <taxon>Mucoromycota</taxon>
        <taxon>Mucoromycotina</taxon>
        <taxon>Endogonomycetes</taxon>
        <taxon>Endogonales</taxon>
        <taxon>Endogonaceae</taxon>
        <taxon>Jimgerdemannia</taxon>
    </lineage>
</organism>
<feature type="compositionally biased region" description="Basic and acidic residues" evidence="1">
    <location>
        <begin position="1293"/>
        <end position="1309"/>
    </location>
</feature>
<feature type="region of interest" description="Disordered" evidence="1">
    <location>
        <begin position="1917"/>
        <end position="1942"/>
    </location>
</feature>
<keyword evidence="4" id="KW-1185">Reference proteome</keyword>
<evidence type="ECO:0000256" key="2">
    <source>
        <dbReference type="SAM" id="Phobius"/>
    </source>
</evidence>
<keyword evidence="2" id="KW-0812">Transmembrane</keyword>
<evidence type="ECO:0000313" key="4">
    <source>
        <dbReference type="Proteomes" id="UP000268093"/>
    </source>
</evidence>
<dbReference type="Proteomes" id="UP000268093">
    <property type="component" value="Unassembled WGS sequence"/>
</dbReference>
<dbReference type="InterPro" id="IPR029058">
    <property type="entry name" value="AB_hydrolase_fold"/>
</dbReference>
<feature type="region of interest" description="Disordered" evidence="1">
    <location>
        <begin position="1250"/>
        <end position="1407"/>
    </location>
</feature>
<accession>A0A433D4U0</accession>
<feature type="compositionally biased region" description="Polar residues" evidence="1">
    <location>
        <begin position="785"/>
        <end position="802"/>
    </location>
</feature>
<feature type="compositionally biased region" description="Acidic residues" evidence="1">
    <location>
        <begin position="1766"/>
        <end position="1811"/>
    </location>
</feature>
<feature type="region of interest" description="Disordered" evidence="1">
    <location>
        <begin position="1141"/>
        <end position="1236"/>
    </location>
</feature>
<evidence type="ECO:0000313" key="3">
    <source>
        <dbReference type="EMBL" id="RUP45845.1"/>
    </source>
</evidence>
<dbReference type="InterPro" id="IPR003386">
    <property type="entry name" value="LACT/PDAT_acylTrfase"/>
</dbReference>
<name>A0A433D4U0_9FUNG</name>
<evidence type="ECO:0000256" key="1">
    <source>
        <dbReference type="SAM" id="MobiDB-lite"/>
    </source>
</evidence>
<feature type="compositionally biased region" description="Low complexity" evidence="1">
    <location>
        <begin position="1141"/>
        <end position="1150"/>
    </location>
</feature>
<dbReference type="SUPFAM" id="SSF53474">
    <property type="entry name" value="alpha/beta-Hydrolases"/>
    <property type="match status" value="1"/>
</dbReference>
<keyword evidence="3" id="KW-0808">Transferase</keyword>
<dbReference type="GO" id="GO:0006629">
    <property type="term" value="P:lipid metabolic process"/>
    <property type="evidence" value="ECO:0007669"/>
    <property type="project" value="InterPro"/>
</dbReference>
<feature type="compositionally biased region" description="Basic residues" evidence="1">
    <location>
        <begin position="1"/>
        <end position="10"/>
    </location>
</feature>
<comment type="caution">
    <text evidence="3">The sequence shown here is derived from an EMBL/GenBank/DDBJ whole genome shotgun (WGS) entry which is preliminary data.</text>
</comment>
<dbReference type="PANTHER" id="PTHR11440">
    <property type="entry name" value="LECITHIN-CHOLESTEROL ACYLTRANSFERASE-RELATED"/>
    <property type="match status" value="1"/>
</dbReference>
<keyword evidence="3" id="KW-0012">Acyltransferase</keyword>
<feature type="compositionally biased region" description="Polar residues" evidence="1">
    <location>
        <begin position="977"/>
        <end position="987"/>
    </location>
</feature>
<reference evidence="3 4" key="1">
    <citation type="journal article" date="2018" name="New Phytol.">
        <title>Phylogenomics of Endogonaceae and evolution of mycorrhizas within Mucoromycota.</title>
        <authorList>
            <person name="Chang Y."/>
            <person name="Desiro A."/>
            <person name="Na H."/>
            <person name="Sandor L."/>
            <person name="Lipzen A."/>
            <person name="Clum A."/>
            <person name="Barry K."/>
            <person name="Grigoriev I.V."/>
            <person name="Martin F.M."/>
            <person name="Stajich J.E."/>
            <person name="Smith M.E."/>
            <person name="Bonito G."/>
            <person name="Spatafora J.W."/>
        </authorList>
    </citation>
    <scope>NUCLEOTIDE SEQUENCE [LARGE SCALE GENOMIC DNA]</scope>
    <source>
        <strain evidence="3 4">GMNB39</strain>
    </source>
</reference>
<feature type="region of interest" description="Disordered" evidence="1">
    <location>
        <begin position="1423"/>
        <end position="1469"/>
    </location>
</feature>
<feature type="compositionally biased region" description="Polar residues" evidence="1">
    <location>
        <begin position="994"/>
        <end position="1004"/>
    </location>
</feature>
<feature type="region of interest" description="Disordered" evidence="1">
    <location>
        <begin position="749"/>
        <end position="919"/>
    </location>
</feature>
<feature type="region of interest" description="Disordered" evidence="1">
    <location>
        <begin position="1518"/>
        <end position="1615"/>
    </location>
</feature>
<feature type="compositionally biased region" description="Low complexity" evidence="1">
    <location>
        <begin position="1205"/>
        <end position="1222"/>
    </location>
</feature>
<feature type="region of interest" description="Disordered" evidence="1">
    <location>
        <begin position="967"/>
        <end position="1018"/>
    </location>
</feature>
<dbReference type="GO" id="GO:0008374">
    <property type="term" value="F:O-acyltransferase activity"/>
    <property type="evidence" value="ECO:0007669"/>
    <property type="project" value="InterPro"/>
</dbReference>
<feature type="compositionally biased region" description="Polar residues" evidence="1">
    <location>
        <begin position="849"/>
        <end position="864"/>
    </location>
</feature>
<keyword evidence="2" id="KW-1133">Transmembrane helix</keyword>
<feature type="transmembrane region" description="Helical" evidence="2">
    <location>
        <begin position="74"/>
        <end position="94"/>
    </location>
</feature>
<feature type="compositionally biased region" description="Low complexity" evidence="1">
    <location>
        <begin position="1397"/>
        <end position="1407"/>
    </location>
</feature>
<feature type="compositionally biased region" description="Polar residues" evidence="1">
    <location>
        <begin position="909"/>
        <end position="918"/>
    </location>
</feature>